<evidence type="ECO:0008006" key="4">
    <source>
        <dbReference type="Google" id="ProtNLM"/>
    </source>
</evidence>
<keyword evidence="3" id="KW-1185">Reference proteome</keyword>
<name>A0A4E0RDD4_FASHE</name>
<reference evidence="2" key="1">
    <citation type="submission" date="2019-03" db="EMBL/GenBank/DDBJ databases">
        <title>Improved annotation for the trematode Fasciola hepatica.</title>
        <authorList>
            <person name="Choi Y.-J."/>
            <person name="Martin J."/>
            <person name="Mitreva M."/>
        </authorList>
    </citation>
    <scope>NUCLEOTIDE SEQUENCE [LARGE SCALE GENOMIC DNA]</scope>
</reference>
<keyword evidence="1" id="KW-0732">Signal</keyword>
<dbReference type="AlphaFoldDB" id="A0A4E0RDD4"/>
<sequence>MKVIVFSILLLAVCSSASMQPLDLTWISSDRVEVGWNAPRKLTSEFLVLWYCATKSRVMGSTFVPRRATTYVAQVKFACPLITFNLYRFDWYYNQELYAAGSIRSYSISEKAGLELTDEP</sequence>
<dbReference type="Proteomes" id="UP000230066">
    <property type="component" value="Unassembled WGS sequence"/>
</dbReference>
<gene>
    <name evidence="2" type="ORF">D915_009488</name>
</gene>
<feature type="signal peptide" evidence="1">
    <location>
        <begin position="1"/>
        <end position="19"/>
    </location>
</feature>
<organism evidence="2 3">
    <name type="scientific">Fasciola hepatica</name>
    <name type="common">Liver fluke</name>
    <dbReference type="NCBI Taxonomy" id="6192"/>
    <lineage>
        <taxon>Eukaryota</taxon>
        <taxon>Metazoa</taxon>
        <taxon>Spiralia</taxon>
        <taxon>Lophotrochozoa</taxon>
        <taxon>Platyhelminthes</taxon>
        <taxon>Trematoda</taxon>
        <taxon>Digenea</taxon>
        <taxon>Plagiorchiida</taxon>
        <taxon>Echinostomata</taxon>
        <taxon>Echinostomatoidea</taxon>
        <taxon>Fasciolidae</taxon>
        <taxon>Fasciola</taxon>
    </lineage>
</organism>
<proteinExistence type="predicted"/>
<evidence type="ECO:0000313" key="3">
    <source>
        <dbReference type="Proteomes" id="UP000230066"/>
    </source>
</evidence>
<protein>
    <recommendedName>
        <fullName evidence="4">Fibronectin type III domain protein</fullName>
    </recommendedName>
</protein>
<evidence type="ECO:0000256" key="1">
    <source>
        <dbReference type="SAM" id="SignalP"/>
    </source>
</evidence>
<comment type="caution">
    <text evidence="2">The sequence shown here is derived from an EMBL/GenBank/DDBJ whole genome shotgun (WGS) entry which is preliminary data.</text>
</comment>
<accession>A0A4E0RDD4</accession>
<feature type="chain" id="PRO_5020037219" description="Fibronectin type III domain protein" evidence="1">
    <location>
        <begin position="20"/>
        <end position="120"/>
    </location>
</feature>
<evidence type="ECO:0000313" key="2">
    <source>
        <dbReference type="EMBL" id="THD19838.1"/>
    </source>
</evidence>
<dbReference type="EMBL" id="JXXN02005527">
    <property type="protein sequence ID" value="THD19838.1"/>
    <property type="molecule type" value="Genomic_DNA"/>
</dbReference>